<feature type="signal peptide" evidence="2">
    <location>
        <begin position="1"/>
        <end position="26"/>
    </location>
</feature>
<dbReference type="PANTHER" id="PTHR42059:SF1">
    <property type="entry name" value="TNT DOMAIN-CONTAINING PROTEIN"/>
    <property type="match status" value="1"/>
</dbReference>
<sequence>MKIPRWALAAISGAALALLPAVAAQAAPTDADGTRLVADRSAAGGLWGPGPGRQGSEPLDTGLLGPGLGGGGGPQGPGDVAPTGPAQPQPPVGDSLCRPGVPPNAPPTTQFYDGNPLLGPATLPTASPVGPLLAGYQRFGGLTESQFLRQYGNATQTAYVFPPASGFVLGPDGVPIKAKQTLLPGYRLDRFGFPGGAFLAPLGTPFSARSLPPSNLNTPANAPLANYHVYCVVKPFPVDSGPIAPWFAQPGLGTQFQLNPAYLPQAGGDLSVTWLLAHGFLVEENLEAAPCAAPLRRGGVPAVC</sequence>
<evidence type="ECO:0000256" key="2">
    <source>
        <dbReference type="SAM" id="SignalP"/>
    </source>
</evidence>
<dbReference type="Proteomes" id="UP000509335">
    <property type="component" value="Chromosome"/>
</dbReference>
<name>A0A7H8XDP3_9ACTN</name>
<evidence type="ECO:0000313" key="4">
    <source>
        <dbReference type="EMBL" id="QLD22965.1"/>
    </source>
</evidence>
<dbReference type="GO" id="GO:0050135">
    <property type="term" value="F:NADP+ nucleosidase activity"/>
    <property type="evidence" value="ECO:0007669"/>
    <property type="project" value="InterPro"/>
</dbReference>
<gene>
    <name evidence="4" type="ORF">HXZ27_00810</name>
</gene>
<proteinExistence type="predicted"/>
<dbReference type="PANTHER" id="PTHR42059">
    <property type="entry name" value="TNT DOMAIN-CONTAINING PROTEIN"/>
    <property type="match status" value="1"/>
</dbReference>
<feature type="chain" id="PRO_5044285888" evidence="2">
    <location>
        <begin position="27"/>
        <end position="304"/>
    </location>
</feature>
<feature type="domain" description="TNT" evidence="3">
    <location>
        <begin position="181"/>
        <end position="283"/>
    </location>
</feature>
<dbReference type="EMBL" id="CP058322">
    <property type="protein sequence ID" value="QLD22965.1"/>
    <property type="molecule type" value="Genomic_DNA"/>
</dbReference>
<keyword evidence="2" id="KW-0732">Signal</keyword>
<reference evidence="4 5" key="1">
    <citation type="submission" date="2020-07" db="EMBL/GenBank/DDBJ databases">
        <title>A bifunctional nitrone conjugated secondary metabolite targeting the ribosome.</title>
        <authorList>
            <person name="Limbrick E.M."/>
            <person name="Graf M."/>
            <person name="Derewacz D.K."/>
            <person name="Nguyen F."/>
            <person name="Spraggins J.M."/>
            <person name="Wieland M."/>
            <person name="Ynigez-Gutierrez A.E."/>
            <person name="Reisman B.J."/>
            <person name="Zinshteyn B."/>
            <person name="McCulloch K."/>
            <person name="Iverson T.M."/>
            <person name="Green R."/>
            <person name="Wilson D.N."/>
            <person name="Bachmann B.O."/>
        </authorList>
    </citation>
    <scope>NUCLEOTIDE SEQUENCE [LARGE SCALE GENOMIC DNA]</scope>
    <source>
        <strain evidence="5">aurantiaca</strain>
    </source>
</reference>
<dbReference type="AlphaFoldDB" id="A0A7H8XDP3"/>
<dbReference type="InterPro" id="IPR025331">
    <property type="entry name" value="TNT"/>
</dbReference>
<evidence type="ECO:0000259" key="3">
    <source>
        <dbReference type="Pfam" id="PF14021"/>
    </source>
</evidence>
<feature type="region of interest" description="Disordered" evidence="1">
    <location>
        <begin position="42"/>
        <end position="108"/>
    </location>
</feature>
<dbReference type="KEGG" id="mcab:HXZ27_00810"/>
<protein>
    <submittedName>
        <fullName evidence="4">TNT domain-containing protein</fullName>
    </submittedName>
</protein>
<organism evidence="4 5">
    <name type="scientific">Micromonospora carbonacea</name>
    <dbReference type="NCBI Taxonomy" id="47853"/>
    <lineage>
        <taxon>Bacteria</taxon>
        <taxon>Bacillati</taxon>
        <taxon>Actinomycetota</taxon>
        <taxon>Actinomycetes</taxon>
        <taxon>Micromonosporales</taxon>
        <taxon>Micromonosporaceae</taxon>
        <taxon>Micromonospora</taxon>
    </lineage>
</organism>
<evidence type="ECO:0000313" key="5">
    <source>
        <dbReference type="Proteomes" id="UP000509335"/>
    </source>
</evidence>
<dbReference type="InterPro" id="IPR053024">
    <property type="entry name" value="Fungal_surface_NADase"/>
</dbReference>
<dbReference type="Pfam" id="PF14021">
    <property type="entry name" value="TNT"/>
    <property type="match status" value="1"/>
</dbReference>
<evidence type="ECO:0000256" key="1">
    <source>
        <dbReference type="SAM" id="MobiDB-lite"/>
    </source>
</evidence>
<feature type="compositionally biased region" description="Gly residues" evidence="1">
    <location>
        <begin position="64"/>
        <end position="76"/>
    </location>
</feature>
<accession>A0A7H8XDP3</accession>